<keyword evidence="4" id="KW-1185">Reference proteome</keyword>
<evidence type="ECO:0000313" key="3">
    <source>
        <dbReference type="EMBL" id="WZV98417.1"/>
    </source>
</evidence>
<dbReference type="Proteomes" id="UP001466893">
    <property type="component" value="Chromosome"/>
</dbReference>
<feature type="region of interest" description="Disordered" evidence="2">
    <location>
        <begin position="966"/>
        <end position="1055"/>
    </location>
</feature>
<sequence>MSLYEMLPQKLPQPESSPESGDVSHDDAWLDPFSALAEEALELYGEVSPAGQQSAADAGTPGDGIPLNIRDESALQAFIRQAFAKKLPQIAEFREKGYNLSGPDEGAMKTLQAALAQVDKQPETAVLTAPAKIFLAALGTLPVNDPAMPPVLQDTVLQANRLVRLLTTALEALAAGAKVRGLDWAEEAKKTARQQREKLAEALAQEGLSPQAQKAQRLQAEGLMFSETYRLSAEYKKFSQLQDSLLAESRIVRHRLTQYLEGGTVKVEEGARDIREFALSTLLAQSDAKPSGTPEQLAVWGARLQQYARHLPGRDADVDRTLLAGNPLAAALSSVLKQPGAAEPPHVRLARAMLPVTTALGQATVLLAQVQQQVALPEEESRKLTVKPDIPLLKQVREAGRGVLAGSATLARRTGHRVSRGALRTGHLFLHQVLRRATDPDGLDRAVRNTGLLLLDEIQQAERQIKQLATRAWLLQEALEQQWRVQATSASLAPTLPELAALLDERLAQEASRWQQTGQQALTQLEALLAPFARLTESGFYTRLSEELQQAKALSEQQRWGDIGRMAEMMSGVADELAGVARGLDSAVIRLSEHGHAGGRELDIQLRNQTRKLEQLKAQVKTRIIRITGTSLDSFSRGGMLARGIAEWAEALKQDYLAGIPAEQRAQAAEQFDRALKGVMEENREQFARGGDPQAEGFLKRLALALQHAATGTQVYPPTAEEILAGSRSVPEDIRRWAERKVLGGALWAALRGGFNLVTGPVSLPLRVAIRGARTGYTLAGGLRKMNRVRLGEAPARGIKSAFIGQALAKIGIRLALSLSPGVGWGVAVTITAWEAGKNRHDNGALKKMVKRFALNIPEEGLWAGGYAGGRAAIISVIRARAEQELQDAIDKMVAEAQARAAALSDAGDFDMESYLLSMLADNNDDGTVTTGMKEEVEESAVQEEAALPEVMVEEAVEGNVQPANVTLQTKRDNGPAISSKPRAHSQQRTAALKRPGIKSFAGGTTTGISLASGTQTAPAEEAETDLAEEPEVKQENMPHRRGKRAAEAGAQKGTDIAVVPEGKAEEAARSHYPAPNRETAIDPKLELRVLELFPIVNGYRLPVSEATLFSARYKYYHYHGGNFLYIGGRYRVLNYIKINEDGSCEAKLYPHWKKESEVNQPLKVLFDLKDEKWHLAEDSLSGSSSNAPGPETKTTVTQCSKEITEAAKNWPTEKAYKYLDMLPGKEGQIYDDSERKYIFLNDHYWPVIFSSAGKFIIPGVDNGKDVNIYLQGREWHLAATENALAIASPEQFESPAVSAVTQVSAPSGIGGNKGLLLPLPMKTSISAALERKVSELFAGVESYQEKVTDLTLLIPMMYLYHAISDSYIYVGGNYYCVTALSLGADGDINGIIHSSSDIQAPGTKSISITFKNSDQQWHLREGEDDDGSASSNEKQIFTTLSPSVKTALSSIKSDRGFSYNNMDIGTEGNIYANGESRYIFLMGQYWPVRIYGNQVDITIKTADKKEDVIIRLYRENNVLYFTSGRATGNTLIQASLSSAVISELKKADTSSQLIQTDIKAYVEGFVYSHGRNNFILINNMLYDFQWISKDFAAIKFTIAGTDTLVFIKKVQQQWEFLEKTSSENYASFDDTLRRIKRIDLDPDIHKKLQNVLSENEFTSWQGVLRNLLDIVDEEIFKRYSNPHDSYLKNLLVIKNSVLSWVKSDESKTSPLTPERDWNEPLLALYKTALTQGTPTPYILTLAQNAKVLIKNLEKKRELLKTDDLENRIKTQEQVVSNYNKKISNILTNINHGGTTFANHKRLEGEVKDYEKLLEGAQKRLDILRELKSTIINKKNEYSDEIKTLNEIYSVAFAGIDLAEETLKANLAEQGENKDKLLAAQATIIELALKQVVITSKARTAYTSAELDELKKINISKTLLIFKQITASTFTEVLEQLKDSDIEKPAIKYSYADIVWANNQGEKIAQKLFGNNVDAELKNMLSAICYWLLKHKKKTSDLKGEDVENVIEEYSTDVQKFNPLVQEKSMPEGYTPLSSMISSNYFELQSEFNKQFSDYKEKFSIYDASERTKELLLISGLSVEEVLQPVNKRVRLKVQLFDNFGNPEIGEMLFIQLPDSRWVFFSIFPGAVTCKIFTNAEMLKNDYLRVIATLDPTSGGDGTHEVYDMDFFSKKYNFNPKKKNDYKGSNIRWDDVNAELIYGALYTEEIIRGESVPEFTKTGSVYTLSFNTRDNTATSDTVISVLNTSMRSVLNQSADALKSELYTPSVLQQIAFTLVPFYKEIYHAATDKDYQPDVASIMLDIVGVVGVATQAGVRVATIVKNTPTLGKIMQQGVRSGLSGQALKIYAIKELAKESAFSALKILKTGALATIDLVDPVAARSISKFAVNRISKPEEFRKLFSARSLSGSGQALNNKHARNNISIENMQTQTVQGSTVHSSVITAGQGPYYIKVDGNVYEVRWDEAFKTWRTVDPDKPDVLSYGVPVKQENNNWVARNVGNAAPKVEDAEASKTMMPAGLAPENAVRAAARRSRYTESTVKESGDYAAQLLEDAKLLSSEAATKLKEGLKLALANPSKEAGELFSASRVIDSEEKLLRVKQGEILIFSEVDSAAPDKITRRVHVMVSLGNGRFAGIKNTALGATLSDSKSILTAEQLGEFKNNVFKRRGDDSLPALQIVAGDPKDLLRAEYPTLISLAEQLSGLADDTDLAAKTTGLLKQAGELAPEQVTALQETLTTLLKASKGGTTVAGTAESLFVSTVRVTERAALQVIDKGKLVVFGNTSSPSFAVHHLMYSLGDGNFMMINPHLLDKRLVSQNGIINASQFPDDLFTKYGVLSGDISLSRLRTASLLGRDATFFVDGPILTVRLHGAPGIANFMDAYELAEVIKGLGLRESPPLKLGAIREIKLESCFGAFGYLPTGKALAHILDKKVTAYPLKFSQATRDTRNIVTRAKVYMPSDISSADLVKDMAQQQARNHDFWNRLLGIYVAFKGKRVRREASLFNDLLKNVSELASGEVDAAAFLEKMPEYKNGLTAETKYLEEICKGEVSNAETFAERCMDIITLSTWSANLLDKYLGGEGN</sequence>
<organism evidence="3 4">
    <name type="scientific">Kosakonia calanthes</name>
    <dbReference type="NCBI Taxonomy" id="3139408"/>
    <lineage>
        <taxon>Bacteria</taxon>
        <taxon>Pseudomonadati</taxon>
        <taxon>Pseudomonadota</taxon>
        <taxon>Gammaproteobacteria</taxon>
        <taxon>Enterobacterales</taxon>
        <taxon>Enterobacteriaceae</taxon>
        <taxon>Kosakonia</taxon>
    </lineage>
</organism>
<feature type="compositionally biased region" description="Acidic residues" evidence="2">
    <location>
        <begin position="1021"/>
        <end position="1030"/>
    </location>
</feature>
<evidence type="ECO:0000256" key="1">
    <source>
        <dbReference type="SAM" id="Coils"/>
    </source>
</evidence>
<dbReference type="PANTHER" id="PTHR34491">
    <property type="entry name" value="A-TYPE INCLUSION PROTEIN, PUTATIVE-RELATED"/>
    <property type="match status" value="1"/>
</dbReference>
<gene>
    <name evidence="3" type="ORF">AAEY27_00510</name>
</gene>
<dbReference type="PANTHER" id="PTHR34491:SF74">
    <property type="entry name" value="DUF4456 DOMAIN-CONTAINING PROTEIN"/>
    <property type="match status" value="1"/>
</dbReference>
<evidence type="ECO:0000313" key="4">
    <source>
        <dbReference type="Proteomes" id="UP001466893"/>
    </source>
</evidence>
<evidence type="ECO:0000256" key="2">
    <source>
        <dbReference type="SAM" id="MobiDB-lite"/>
    </source>
</evidence>
<accession>A0ABZ3B6C5</accession>
<feature type="coiled-coil region" evidence="1">
    <location>
        <begin position="1743"/>
        <end position="1827"/>
    </location>
</feature>
<keyword evidence="1" id="KW-0175">Coiled coil</keyword>
<reference evidence="3 4" key="1">
    <citation type="submission" date="2024-04" db="EMBL/GenBank/DDBJ databases">
        <title>Kosakonia calanthae sp. nov., a halophilic bacterium isolated from leaves of Calanthe tiplacata.</title>
        <authorList>
            <person name="Wu P."/>
        </authorList>
    </citation>
    <scope>NUCLEOTIDE SEQUENCE [LARGE SCALE GENOMIC DNA]</scope>
    <source>
        <strain evidence="3 4">BYX6</strain>
    </source>
</reference>
<protein>
    <recommendedName>
        <fullName evidence="5">Tox-PLDMTX domain-containing protein</fullName>
    </recommendedName>
</protein>
<evidence type="ECO:0008006" key="5">
    <source>
        <dbReference type="Google" id="ProtNLM"/>
    </source>
</evidence>
<dbReference type="RefSeq" id="WP_342323025.1">
    <property type="nucleotide sequence ID" value="NZ_CP151800.1"/>
</dbReference>
<proteinExistence type="predicted"/>
<feature type="region of interest" description="Disordered" evidence="2">
    <location>
        <begin position="1"/>
        <end position="27"/>
    </location>
</feature>
<dbReference type="EMBL" id="CP151800">
    <property type="protein sequence ID" value="WZV98417.1"/>
    <property type="molecule type" value="Genomic_DNA"/>
</dbReference>
<name>A0ABZ3B6C5_9ENTR</name>
<feature type="compositionally biased region" description="Polar residues" evidence="2">
    <location>
        <begin position="1003"/>
        <end position="1016"/>
    </location>
</feature>